<keyword evidence="1" id="KW-0808">Transferase</keyword>
<dbReference type="GO" id="GO:0016740">
    <property type="term" value="F:transferase activity"/>
    <property type="evidence" value="ECO:0007669"/>
    <property type="project" value="UniProtKB-KW"/>
</dbReference>
<dbReference type="Proteomes" id="UP000501812">
    <property type="component" value="Chromosome"/>
</dbReference>
<dbReference type="Gene3D" id="3.40.50.300">
    <property type="entry name" value="P-loop containing nucleotide triphosphate hydrolases"/>
    <property type="match status" value="1"/>
</dbReference>
<dbReference type="SUPFAM" id="SSF52540">
    <property type="entry name" value="P-loop containing nucleoside triphosphate hydrolases"/>
    <property type="match status" value="1"/>
</dbReference>
<accession>A0A858RMT2</accession>
<evidence type="ECO:0000313" key="1">
    <source>
        <dbReference type="EMBL" id="QJE97669.1"/>
    </source>
</evidence>
<gene>
    <name evidence="1" type="ORF">HHL09_18415</name>
</gene>
<dbReference type="Pfam" id="PF13469">
    <property type="entry name" value="Sulfotransfer_3"/>
    <property type="match status" value="1"/>
</dbReference>
<dbReference type="KEGG" id="luo:HHL09_18415"/>
<evidence type="ECO:0000313" key="2">
    <source>
        <dbReference type="Proteomes" id="UP000501812"/>
    </source>
</evidence>
<organism evidence="1 2">
    <name type="scientific">Luteolibacter luteus</name>
    <dbReference type="NCBI Taxonomy" id="2728835"/>
    <lineage>
        <taxon>Bacteria</taxon>
        <taxon>Pseudomonadati</taxon>
        <taxon>Verrucomicrobiota</taxon>
        <taxon>Verrucomicrobiia</taxon>
        <taxon>Verrucomicrobiales</taxon>
        <taxon>Verrucomicrobiaceae</taxon>
        <taxon>Luteolibacter</taxon>
    </lineage>
</organism>
<dbReference type="RefSeq" id="WP_169456095.1">
    <property type="nucleotide sequence ID" value="NZ_CP051774.1"/>
</dbReference>
<keyword evidence="2" id="KW-1185">Reference proteome</keyword>
<reference evidence="1 2" key="1">
    <citation type="submission" date="2020-04" db="EMBL/GenBank/DDBJ databases">
        <title>Luteolibacter sp. G-1-1-1 isolated from soil.</title>
        <authorList>
            <person name="Dahal R.H."/>
        </authorList>
    </citation>
    <scope>NUCLEOTIDE SEQUENCE [LARGE SCALE GENOMIC DNA]</scope>
    <source>
        <strain evidence="1 2">G-1-1-1</strain>
    </source>
</reference>
<dbReference type="InterPro" id="IPR027417">
    <property type="entry name" value="P-loop_NTPase"/>
</dbReference>
<proteinExistence type="predicted"/>
<dbReference type="AlphaFoldDB" id="A0A858RMT2"/>
<name>A0A858RMT2_9BACT</name>
<protein>
    <submittedName>
        <fullName evidence="1">Sulfotransferase</fullName>
    </submittedName>
</protein>
<sequence length="264" mass="30457">MTSHQFVFIGGLHRSGTSLVHEILRGSPVATGFINTGFPQDEGQFLQTVYPRASVYGGPGRFGFDKGSHMDETHALATPANADKLFQEWSKHWDMSKQFLLEKSPPNIVRLRFFQALYPGSRFIVILRHPLAVSYATRKWSKTSIPELLEHSIICYERFLSDMSHLKHLAVFRYEEFVQSPKPTLDLLTDWLEMPRVELKHEVRPDVNAKYFETFREEQRSLLNRIKPSFVNMPEKFEARANALGYSIEEPEKLLPVPWLGLHG</sequence>
<dbReference type="EMBL" id="CP051774">
    <property type="protein sequence ID" value="QJE97669.1"/>
    <property type="molecule type" value="Genomic_DNA"/>
</dbReference>